<organism evidence="1">
    <name type="scientific">Rhizophora mucronata</name>
    <name type="common">Asiatic mangrove</name>
    <dbReference type="NCBI Taxonomy" id="61149"/>
    <lineage>
        <taxon>Eukaryota</taxon>
        <taxon>Viridiplantae</taxon>
        <taxon>Streptophyta</taxon>
        <taxon>Embryophyta</taxon>
        <taxon>Tracheophyta</taxon>
        <taxon>Spermatophyta</taxon>
        <taxon>Magnoliopsida</taxon>
        <taxon>eudicotyledons</taxon>
        <taxon>Gunneridae</taxon>
        <taxon>Pentapetalae</taxon>
        <taxon>rosids</taxon>
        <taxon>fabids</taxon>
        <taxon>Malpighiales</taxon>
        <taxon>Rhizophoraceae</taxon>
        <taxon>Rhizophora</taxon>
    </lineage>
</organism>
<dbReference type="AlphaFoldDB" id="A0A2P2N4M8"/>
<evidence type="ECO:0000313" key="1">
    <source>
        <dbReference type="EMBL" id="MBX37413.1"/>
    </source>
</evidence>
<dbReference type="EMBL" id="GGEC01056929">
    <property type="protein sequence ID" value="MBX37413.1"/>
    <property type="molecule type" value="Transcribed_RNA"/>
</dbReference>
<proteinExistence type="predicted"/>
<reference evidence="1" key="1">
    <citation type="submission" date="2018-02" db="EMBL/GenBank/DDBJ databases">
        <title>Rhizophora mucronata_Transcriptome.</title>
        <authorList>
            <person name="Meera S.P."/>
            <person name="Sreeshan A."/>
            <person name="Augustine A."/>
        </authorList>
    </citation>
    <scope>NUCLEOTIDE SEQUENCE</scope>
    <source>
        <tissue evidence="1">Leaf</tissue>
    </source>
</reference>
<protein>
    <submittedName>
        <fullName evidence="1">Uncharacterized protein</fullName>
    </submittedName>
</protein>
<name>A0A2P2N4M8_RHIMU</name>
<sequence length="54" mass="6100">MLHVMENKKEKIQFTRSTYSLCGFDSLLDCSLVDPLLILIDIPDCSIKVQIKSG</sequence>
<accession>A0A2P2N4M8</accession>